<sequence length="358" mass="40820">MPKLSFLEIQLQRNNEITDEGINTFSQALANSSLLQNLKEISLDLSVCGNISDDSLIKLSEILVSKGKNLDAVYLYMQRTSVSSSSGVKKISKILSEIQLQKLLLDFSFNDQLNGSEIIDVAKTLTQTKINNLPGSINQTLFHQNLTELNIRFDNNPSVQEMLEFFDILTNNQYFPSLSSLQIQSYNNKLNDDNFQTIWNNLTYPQSQTKLKYLNLCLAGGNISLESQVLASLKIAQTSKFQNLEELLLDYENDRLNKQVNNKSCAVNIVQNLVNSKNLKKLKHLFLNFLNNDLKAEECQQVVEELSKPKNKLSLEEISLNFKDNGIEENQCQDLNRQFMNSLITEQLRVANIFFEMV</sequence>
<protein>
    <submittedName>
        <fullName evidence="1">Uncharacterized protein</fullName>
    </submittedName>
</protein>
<dbReference type="Proteomes" id="UP000054937">
    <property type="component" value="Unassembled WGS sequence"/>
</dbReference>
<dbReference type="SUPFAM" id="SSF52047">
    <property type="entry name" value="RNI-like"/>
    <property type="match status" value="1"/>
</dbReference>
<dbReference type="OrthoDB" id="5979379at2759"/>
<dbReference type="EMBL" id="LDAU01000143">
    <property type="protein sequence ID" value="KRX03180.1"/>
    <property type="molecule type" value="Genomic_DNA"/>
</dbReference>
<accession>A0A0V0QM45</accession>
<dbReference type="InParanoid" id="A0A0V0QM45"/>
<dbReference type="AlphaFoldDB" id="A0A0V0QM45"/>
<dbReference type="Gene3D" id="3.80.10.10">
    <property type="entry name" value="Ribonuclease Inhibitor"/>
    <property type="match status" value="1"/>
</dbReference>
<evidence type="ECO:0000313" key="2">
    <source>
        <dbReference type="Proteomes" id="UP000054937"/>
    </source>
</evidence>
<dbReference type="InterPro" id="IPR032675">
    <property type="entry name" value="LRR_dom_sf"/>
</dbReference>
<name>A0A0V0QM45_PSEPJ</name>
<organism evidence="1 2">
    <name type="scientific">Pseudocohnilembus persalinus</name>
    <name type="common">Ciliate</name>
    <dbReference type="NCBI Taxonomy" id="266149"/>
    <lineage>
        <taxon>Eukaryota</taxon>
        <taxon>Sar</taxon>
        <taxon>Alveolata</taxon>
        <taxon>Ciliophora</taxon>
        <taxon>Intramacronucleata</taxon>
        <taxon>Oligohymenophorea</taxon>
        <taxon>Scuticociliatia</taxon>
        <taxon>Philasterida</taxon>
        <taxon>Pseudocohnilembidae</taxon>
        <taxon>Pseudocohnilembus</taxon>
    </lineage>
</organism>
<evidence type="ECO:0000313" key="1">
    <source>
        <dbReference type="EMBL" id="KRX03180.1"/>
    </source>
</evidence>
<proteinExistence type="predicted"/>
<gene>
    <name evidence="1" type="ORF">PPERSA_10553</name>
</gene>
<comment type="caution">
    <text evidence="1">The sequence shown here is derived from an EMBL/GenBank/DDBJ whole genome shotgun (WGS) entry which is preliminary data.</text>
</comment>
<keyword evidence="2" id="KW-1185">Reference proteome</keyword>
<reference evidence="1 2" key="1">
    <citation type="journal article" date="2015" name="Sci. Rep.">
        <title>Genome of the facultative scuticociliatosis pathogen Pseudocohnilembus persalinus provides insight into its virulence through horizontal gene transfer.</title>
        <authorList>
            <person name="Xiong J."/>
            <person name="Wang G."/>
            <person name="Cheng J."/>
            <person name="Tian M."/>
            <person name="Pan X."/>
            <person name="Warren A."/>
            <person name="Jiang C."/>
            <person name="Yuan D."/>
            <person name="Miao W."/>
        </authorList>
    </citation>
    <scope>NUCLEOTIDE SEQUENCE [LARGE SCALE GENOMIC DNA]</scope>
    <source>
        <strain evidence="1">36N120E</strain>
    </source>
</reference>